<dbReference type="PANTHER" id="PTHR11923:SF109">
    <property type="entry name" value="SENSORY NEURON MEMBRANE PROTEIN 2"/>
    <property type="match status" value="1"/>
</dbReference>
<dbReference type="GO" id="GO:0005737">
    <property type="term" value="C:cytoplasm"/>
    <property type="evidence" value="ECO:0007669"/>
    <property type="project" value="TreeGrafter"/>
</dbReference>
<keyword evidence="9" id="KW-1015">Disulfide bond</keyword>
<dbReference type="InterPro" id="IPR002159">
    <property type="entry name" value="CD36_fam"/>
</dbReference>
<evidence type="ECO:0000256" key="5">
    <source>
        <dbReference type="ARBA" id="ARBA00022692"/>
    </source>
</evidence>
<keyword evidence="10" id="KW-0675">Receptor</keyword>
<keyword evidence="15" id="KW-1185">Reference proteome</keyword>
<organism evidence="14 15">
    <name type="scientific">Zophobas morio</name>
    <dbReference type="NCBI Taxonomy" id="2755281"/>
    <lineage>
        <taxon>Eukaryota</taxon>
        <taxon>Metazoa</taxon>
        <taxon>Ecdysozoa</taxon>
        <taxon>Arthropoda</taxon>
        <taxon>Hexapoda</taxon>
        <taxon>Insecta</taxon>
        <taxon>Pterygota</taxon>
        <taxon>Neoptera</taxon>
        <taxon>Endopterygota</taxon>
        <taxon>Coleoptera</taxon>
        <taxon>Polyphaga</taxon>
        <taxon>Cucujiformia</taxon>
        <taxon>Tenebrionidae</taxon>
        <taxon>Zophobas</taxon>
    </lineage>
</organism>
<name>A0AA38IXW5_9CUCU</name>
<evidence type="ECO:0000313" key="15">
    <source>
        <dbReference type="Proteomes" id="UP001168821"/>
    </source>
</evidence>
<evidence type="ECO:0000256" key="3">
    <source>
        <dbReference type="ARBA" id="ARBA00022475"/>
    </source>
</evidence>
<keyword evidence="7 13" id="KW-1133">Transmembrane helix</keyword>
<dbReference type="PANTHER" id="PTHR11923">
    <property type="entry name" value="SCAVENGER RECEPTOR CLASS B TYPE-1 SR-B1"/>
    <property type="match status" value="1"/>
</dbReference>
<evidence type="ECO:0000256" key="11">
    <source>
        <dbReference type="ARBA" id="ARBA00023180"/>
    </source>
</evidence>
<protein>
    <recommendedName>
        <fullName evidence="12">Sensory neuron membrane protein 2</fullName>
    </recommendedName>
</protein>
<comment type="caution">
    <text evidence="14">The sequence shown here is derived from an EMBL/GenBank/DDBJ whole genome shotgun (WGS) entry which is preliminary data.</text>
</comment>
<evidence type="ECO:0000256" key="7">
    <source>
        <dbReference type="ARBA" id="ARBA00022989"/>
    </source>
</evidence>
<dbReference type="GO" id="GO:0005044">
    <property type="term" value="F:scavenger receptor activity"/>
    <property type="evidence" value="ECO:0007669"/>
    <property type="project" value="TreeGrafter"/>
</dbReference>
<dbReference type="Proteomes" id="UP001168821">
    <property type="component" value="Unassembled WGS sequence"/>
</dbReference>
<gene>
    <name evidence="14" type="ORF">Zmor_006804</name>
</gene>
<dbReference type="Pfam" id="PF01130">
    <property type="entry name" value="CD36"/>
    <property type="match status" value="1"/>
</dbReference>
<feature type="transmembrane region" description="Helical" evidence="13">
    <location>
        <begin position="12"/>
        <end position="33"/>
    </location>
</feature>
<comment type="subcellular location">
    <subcellularLocation>
        <location evidence="1">Cell membrane</location>
    </subcellularLocation>
</comment>
<dbReference type="GO" id="GO:0005886">
    <property type="term" value="C:plasma membrane"/>
    <property type="evidence" value="ECO:0007669"/>
    <property type="project" value="UniProtKB-SubCell"/>
</dbReference>
<evidence type="ECO:0000313" key="14">
    <source>
        <dbReference type="EMBL" id="KAJ3662456.1"/>
    </source>
</evidence>
<keyword evidence="5 13" id="KW-0812">Transmembrane</keyword>
<dbReference type="GO" id="GO:0007608">
    <property type="term" value="P:sensory perception of smell"/>
    <property type="evidence" value="ECO:0007669"/>
    <property type="project" value="UniProtKB-KW"/>
</dbReference>
<keyword evidence="6" id="KW-0552">Olfaction</keyword>
<evidence type="ECO:0000256" key="8">
    <source>
        <dbReference type="ARBA" id="ARBA00023136"/>
    </source>
</evidence>
<dbReference type="PRINTS" id="PR01609">
    <property type="entry name" value="CD36FAMILY"/>
</dbReference>
<dbReference type="EMBL" id="JALNTZ010000002">
    <property type="protein sequence ID" value="KAJ3662456.1"/>
    <property type="molecule type" value="Genomic_DNA"/>
</dbReference>
<keyword evidence="8 13" id="KW-0472">Membrane</keyword>
<evidence type="ECO:0000256" key="12">
    <source>
        <dbReference type="ARBA" id="ARBA00040645"/>
    </source>
</evidence>
<evidence type="ECO:0000256" key="9">
    <source>
        <dbReference type="ARBA" id="ARBA00023157"/>
    </source>
</evidence>
<reference evidence="14" key="1">
    <citation type="journal article" date="2023" name="G3 (Bethesda)">
        <title>Whole genome assemblies of Zophobas morio and Tenebrio molitor.</title>
        <authorList>
            <person name="Kaur S."/>
            <person name="Stinson S.A."/>
            <person name="diCenzo G.C."/>
        </authorList>
    </citation>
    <scope>NUCLEOTIDE SEQUENCE</scope>
    <source>
        <strain evidence="14">QUZm001</strain>
    </source>
</reference>
<evidence type="ECO:0000256" key="13">
    <source>
        <dbReference type="SAM" id="Phobius"/>
    </source>
</evidence>
<proteinExistence type="inferred from homology"/>
<accession>A0AA38IXW5</accession>
<keyword evidence="11" id="KW-0325">Glycoprotein</keyword>
<evidence type="ECO:0000256" key="2">
    <source>
        <dbReference type="ARBA" id="ARBA00010532"/>
    </source>
</evidence>
<keyword evidence="4" id="KW-0716">Sensory transduction</keyword>
<dbReference type="AlphaFoldDB" id="A0AA38IXW5"/>
<keyword evidence="3" id="KW-1003">Cell membrane</keyword>
<comment type="similarity">
    <text evidence="2">Belongs to the CD36 family.</text>
</comment>
<evidence type="ECO:0000256" key="6">
    <source>
        <dbReference type="ARBA" id="ARBA00022725"/>
    </source>
</evidence>
<evidence type="ECO:0000256" key="4">
    <source>
        <dbReference type="ARBA" id="ARBA00022606"/>
    </source>
</evidence>
<evidence type="ECO:0000256" key="1">
    <source>
        <dbReference type="ARBA" id="ARBA00004236"/>
    </source>
</evidence>
<evidence type="ECO:0000256" key="10">
    <source>
        <dbReference type="ARBA" id="ARBA00023170"/>
    </source>
</evidence>
<sequence>MFFPRIRSKTVLISLTISIVLTVLSVILIIRVFPDLIKNEIFKNVRLIRGTEQYDRFLEIPFPVSFKVFVFNVENPNEIISGQKPVVKEIGPFVYKLHWTKLVHGTNEDDDTISYIDQQIYEFDSEASGNLSDTNYVTVANPVMLGILQLSEKFGQAHTVSNCLTDILDNINTLFINVKVKDLLFDGLKFCPRHLSLCELPKNIVCKMAAQKKNMDKLEDDSLQFSFFNYKNKSHETLYTITRGIKDVLTLGQTVTIDNSPYTQFWNKLHKNSTCDLVKGSYISLYPPQISEESTFKIYSTDVCRSVEINFLKEKYYKGIKGYMFAPNNSSLRSKFANKVEDCFCAEQTLGTHGENTCFLDGVLDMQPCSGAPALLSFPHFLWADKIYLDGVNGLSPNEAIHKTYLLVEPVIYTFFMSI</sequence>